<feature type="compositionally biased region" description="Low complexity" evidence="1">
    <location>
        <begin position="8"/>
        <end position="20"/>
    </location>
</feature>
<evidence type="ECO:0000313" key="2">
    <source>
        <dbReference type="EMBL" id="KAL2280847.1"/>
    </source>
</evidence>
<name>A0ABR4EEH9_9PEZI</name>
<reference evidence="2 3" key="1">
    <citation type="submission" date="2024-03" db="EMBL/GenBank/DDBJ databases">
        <title>A high-quality draft genome sequence of Diaporthe vaccinii, a causative agent of upright dieback and viscid rot disease in cranberry plants.</title>
        <authorList>
            <person name="Sarrasin M."/>
            <person name="Lang B.F."/>
            <person name="Burger G."/>
        </authorList>
    </citation>
    <scope>NUCLEOTIDE SEQUENCE [LARGE SCALE GENOMIC DNA]</scope>
    <source>
        <strain evidence="2 3">IS7</strain>
    </source>
</reference>
<comment type="caution">
    <text evidence="2">The sequence shown here is derived from an EMBL/GenBank/DDBJ whole genome shotgun (WGS) entry which is preliminary data.</text>
</comment>
<evidence type="ECO:0000313" key="3">
    <source>
        <dbReference type="Proteomes" id="UP001600888"/>
    </source>
</evidence>
<sequence length="75" mass="8214">MPYTYTPSSASVSAVQGSSSDHASTTAQQGSTGTRTPQGHSQRQPPCRAEYRDEKRKDRMKHDLLGIGSQFDTNK</sequence>
<protein>
    <submittedName>
        <fullName evidence="2">Uncharacterized protein</fullName>
    </submittedName>
</protein>
<feature type="region of interest" description="Disordered" evidence="1">
    <location>
        <begin position="1"/>
        <end position="75"/>
    </location>
</feature>
<organism evidence="2 3">
    <name type="scientific">Diaporthe vaccinii</name>
    <dbReference type="NCBI Taxonomy" id="105482"/>
    <lineage>
        <taxon>Eukaryota</taxon>
        <taxon>Fungi</taxon>
        <taxon>Dikarya</taxon>
        <taxon>Ascomycota</taxon>
        <taxon>Pezizomycotina</taxon>
        <taxon>Sordariomycetes</taxon>
        <taxon>Sordariomycetidae</taxon>
        <taxon>Diaporthales</taxon>
        <taxon>Diaporthaceae</taxon>
        <taxon>Diaporthe</taxon>
        <taxon>Diaporthe eres species complex</taxon>
    </lineage>
</organism>
<accession>A0ABR4EEH9</accession>
<feature type="compositionally biased region" description="Polar residues" evidence="1">
    <location>
        <begin position="21"/>
        <end position="44"/>
    </location>
</feature>
<keyword evidence="3" id="KW-1185">Reference proteome</keyword>
<proteinExistence type="predicted"/>
<evidence type="ECO:0000256" key="1">
    <source>
        <dbReference type="SAM" id="MobiDB-lite"/>
    </source>
</evidence>
<dbReference type="EMBL" id="JBAWTH010000062">
    <property type="protein sequence ID" value="KAL2280847.1"/>
    <property type="molecule type" value="Genomic_DNA"/>
</dbReference>
<dbReference type="Proteomes" id="UP001600888">
    <property type="component" value="Unassembled WGS sequence"/>
</dbReference>
<gene>
    <name evidence="2" type="ORF">FJTKL_12163</name>
</gene>
<feature type="compositionally biased region" description="Basic and acidic residues" evidence="1">
    <location>
        <begin position="49"/>
        <end position="64"/>
    </location>
</feature>